<feature type="region of interest" description="Disordered" evidence="5">
    <location>
        <begin position="226"/>
        <end position="254"/>
    </location>
</feature>
<comment type="subcellular location">
    <subcellularLocation>
        <location evidence="1">Nucleus</location>
    </subcellularLocation>
</comment>
<dbReference type="EMBL" id="MU128990">
    <property type="protein sequence ID" value="KAF9512146.1"/>
    <property type="molecule type" value="Genomic_DNA"/>
</dbReference>
<gene>
    <name evidence="6" type="ORF">BS47DRAFT_1377013</name>
</gene>
<dbReference type="AlphaFoldDB" id="A0A9P6AWL3"/>
<evidence type="ECO:0008006" key="8">
    <source>
        <dbReference type="Google" id="ProtNLM"/>
    </source>
</evidence>
<organism evidence="6 7">
    <name type="scientific">Hydnum rufescens UP504</name>
    <dbReference type="NCBI Taxonomy" id="1448309"/>
    <lineage>
        <taxon>Eukaryota</taxon>
        <taxon>Fungi</taxon>
        <taxon>Dikarya</taxon>
        <taxon>Basidiomycota</taxon>
        <taxon>Agaricomycotina</taxon>
        <taxon>Agaricomycetes</taxon>
        <taxon>Cantharellales</taxon>
        <taxon>Hydnaceae</taxon>
        <taxon>Hydnum</taxon>
    </lineage>
</organism>
<dbReference type="InterPro" id="IPR010301">
    <property type="entry name" value="RRP1"/>
</dbReference>
<dbReference type="GO" id="GO:0005634">
    <property type="term" value="C:nucleus"/>
    <property type="evidence" value="ECO:0007669"/>
    <property type="project" value="UniProtKB-SubCell"/>
</dbReference>
<evidence type="ECO:0000256" key="5">
    <source>
        <dbReference type="SAM" id="MobiDB-lite"/>
    </source>
</evidence>
<comment type="caution">
    <text evidence="6">The sequence shown here is derived from an EMBL/GenBank/DDBJ whole genome shotgun (WGS) entry which is preliminary data.</text>
</comment>
<protein>
    <recommendedName>
        <fullName evidence="8">Nop52-domain-containing protein</fullName>
    </recommendedName>
</protein>
<evidence type="ECO:0000256" key="2">
    <source>
        <dbReference type="ARBA" id="ARBA00006374"/>
    </source>
</evidence>
<proteinExistence type="inferred from homology"/>
<feature type="compositionally biased region" description="Polar residues" evidence="5">
    <location>
        <begin position="243"/>
        <end position="254"/>
    </location>
</feature>
<dbReference type="PANTHER" id="PTHR13026:SF0">
    <property type="entry name" value="RIBOSOMAL RNA PROCESSING 1B"/>
    <property type="match status" value="1"/>
</dbReference>
<dbReference type="Proteomes" id="UP000886523">
    <property type="component" value="Unassembled WGS sequence"/>
</dbReference>
<sequence>MPTPPAPLGKYLASSDKKTRDEAMKALTAFICDEGNGRLLKSDMAKLWKGVFYCFWMSDKPLVQQALAADLADLLLLIPTLEAGFEFLRGFWEALVREWSGLDRLRLDKYYLLVRRYTNASFRLLIRAHWDASACDTYNDIMGGAGGPSRKALFSMNDSPSNAFLAYHLADIYLEELNKSETEAMPLITVLSPFLNLLAKTPSNITFKRVETALFGPLLSALQLASAPTTPPKKRARLDGAPTESTEPSTENNNTPDVPLYYIINRCRVSSISTSLGPYVSLPAPKDVLRAVLRGIFEVAGDQTTRDPNRRKMYAIWKAGQSSLNEEDEGEM</sequence>
<name>A0A9P6AWL3_9AGAM</name>
<dbReference type="GO" id="GO:0030688">
    <property type="term" value="C:preribosome, small subunit precursor"/>
    <property type="evidence" value="ECO:0007669"/>
    <property type="project" value="InterPro"/>
</dbReference>
<accession>A0A9P6AWL3</accession>
<keyword evidence="3" id="KW-0698">rRNA processing</keyword>
<dbReference type="Pfam" id="PF05997">
    <property type="entry name" value="Nop52"/>
    <property type="match status" value="1"/>
</dbReference>
<evidence type="ECO:0000256" key="4">
    <source>
        <dbReference type="ARBA" id="ARBA00023242"/>
    </source>
</evidence>
<evidence type="ECO:0000313" key="7">
    <source>
        <dbReference type="Proteomes" id="UP000886523"/>
    </source>
</evidence>
<dbReference type="PANTHER" id="PTHR13026">
    <property type="entry name" value="NNP-1 PROTEIN NOVEL NUCLEAR PROTEIN 1 NOP52"/>
    <property type="match status" value="1"/>
</dbReference>
<dbReference type="GO" id="GO:0006364">
    <property type="term" value="P:rRNA processing"/>
    <property type="evidence" value="ECO:0007669"/>
    <property type="project" value="UniProtKB-KW"/>
</dbReference>
<reference evidence="6" key="1">
    <citation type="journal article" date="2020" name="Nat. Commun.">
        <title>Large-scale genome sequencing of mycorrhizal fungi provides insights into the early evolution of symbiotic traits.</title>
        <authorList>
            <person name="Miyauchi S."/>
            <person name="Kiss E."/>
            <person name="Kuo A."/>
            <person name="Drula E."/>
            <person name="Kohler A."/>
            <person name="Sanchez-Garcia M."/>
            <person name="Morin E."/>
            <person name="Andreopoulos B."/>
            <person name="Barry K.W."/>
            <person name="Bonito G."/>
            <person name="Buee M."/>
            <person name="Carver A."/>
            <person name="Chen C."/>
            <person name="Cichocki N."/>
            <person name="Clum A."/>
            <person name="Culley D."/>
            <person name="Crous P.W."/>
            <person name="Fauchery L."/>
            <person name="Girlanda M."/>
            <person name="Hayes R.D."/>
            <person name="Keri Z."/>
            <person name="LaButti K."/>
            <person name="Lipzen A."/>
            <person name="Lombard V."/>
            <person name="Magnuson J."/>
            <person name="Maillard F."/>
            <person name="Murat C."/>
            <person name="Nolan M."/>
            <person name="Ohm R.A."/>
            <person name="Pangilinan J."/>
            <person name="Pereira M.F."/>
            <person name="Perotto S."/>
            <person name="Peter M."/>
            <person name="Pfister S."/>
            <person name="Riley R."/>
            <person name="Sitrit Y."/>
            <person name="Stielow J.B."/>
            <person name="Szollosi G."/>
            <person name="Zifcakova L."/>
            <person name="Stursova M."/>
            <person name="Spatafora J.W."/>
            <person name="Tedersoo L."/>
            <person name="Vaario L.M."/>
            <person name="Yamada A."/>
            <person name="Yan M."/>
            <person name="Wang P."/>
            <person name="Xu J."/>
            <person name="Bruns T."/>
            <person name="Baldrian P."/>
            <person name="Vilgalys R."/>
            <person name="Dunand C."/>
            <person name="Henrissat B."/>
            <person name="Grigoriev I.V."/>
            <person name="Hibbett D."/>
            <person name="Nagy L.G."/>
            <person name="Martin F.M."/>
        </authorList>
    </citation>
    <scope>NUCLEOTIDE SEQUENCE</scope>
    <source>
        <strain evidence="6">UP504</strain>
    </source>
</reference>
<dbReference type="OrthoDB" id="2019504at2759"/>
<evidence type="ECO:0000256" key="1">
    <source>
        <dbReference type="ARBA" id="ARBA00004123"/>
    </source>
</evidence>
<evidence type="ECO:0000313" key="6">
    <source>
        <dbReference type="EMBL" id="KAF9512146.1"/>
    </source>
</evidence>
<comment type="similarity">
    <text evidence="2">Belongs to the RRP1 family.</text>
</comment>
<keyword evidence="7" id="KW-1185">Reference proteome</keyword>
<evidence type="ECO:0000256" key="3">
    <source>
        <dbReference type="ARBA" id="ARBA00022552"/>
    </source>
</evidence>
<keyword evidence="4" id="KW-0539">Nucleus</keyword>